<dbReference type="InterPro" id="IPR036397">
    <property type="entry name" value="RNaseH_sf"/>
</dbReference>
<dbReference type="InterPro" id="IPR012337">
    <property type="entry name" value="RNaseH-like_sf"/>
</dbReference>
<sequence>MGRDNISRLLPKPSKRSSYRGRLHWALLSADYFPYAEPIKSNSAEKIANILWKFIFIFQPPRVFMSYQGQEFNNQIVNNVIRRVGSEHVNTSAYHPRTNGQDLIDDKYPTALQNIDKAKSSQIKAQNNKRPVREQ</sequence>
<comment type="caution">
    <text evidence="1">The sequence shown here is derived from an EMBL/GenBank/DDBJ whole genome shotgun (WGS) entry which is preliminary data.</text>
</comment>
<dbReference type="Proteomes" id="UP000276133">
    <property type="component" value="Unassembled WGS sequence"/>
</dbReference>
<dbReference type="EMBL" id="REGN01006367">
    <property type="protein sequence ID" value="RNA09812.1"/>
    <property type="molecule type" value="Genomic_DNA"/>
</dbReference>
<organism evidence="1 2">
    <name type="scientific">Brachionus plicatilis</name>
    <name type="common">Marine rotifer</name>
    <name type="synonym">Brachionus muelleri</name>
    <dbReference type="NCBI Taxonomy" id="10195"/>
    <lineage>
        <taxon>Eukaryota</taxon>
        <taxon>Metazoa</taxon>
        <taxon>Spiralia</taxon>
        <taxon>Gnathifera</taxon>
        <taxon>Rotifera</taxon>
        <taxon>Eurotatoria</taxon>
        <taxon>Monogononta</taxon>
        <taxon>Pseudotrocha</taxon>
        <taxon>Ploima</taxon>
        <taxon>Brachionidae</taxon>
        <taxon>Brachionus</taxon>
    </lineage>
</organism>
<name>A0A3M7QF29_BRAPC</name>
<gene>
    <name evidence="1" type="ORF">BpHYR1_010028</name>
</gene>
<evidence type="ECO:0000313" key="2">
    <source>
        <dbReference type="Proteomes" id="UP000276133"/>
    </source>
</evidence>
<dbReference type="AlphaFoldDB" id="A0A3M7QF29"/>
<evidence type="ECO:0000313" key="1">
    <source>
        <dbReference type="EMBL" id="RNA09812.1"/>
    </source>
</evidence>
<dbReference type="SUPFAM" id="SSF53098">
    <property type="entry name" value="Ribonuclease H-like"/>
    <property type="match status" value="1"/>
</dbReference>
<proteinExistence type="predicted"/>
<protein>
    <submittedName>
        <fullName evidence="1">Pol poly</fullName>
    </submittedName>
</protein>
<reference evidence="1 2" key="1">
    <citation type="journal article" date="2018" name="Sci. Rep.">
        <title>Genomic signatures of local adaptation to the degree of environmental predictability in rotifers.</title>
        <authorList>
            <person name="Franch-Gras L."/>
            <person name="Hahn C."/>
            <person name="Garcia-Roger E.M."/>
            <person name="Carmona M.J."/>
            <person name="Serra M."/>
            <person name="Gomez A."/>
        </authorList>
    </citation>
    <scope>NUCLEOTIDE SEQUENCE [LARGE SCALE GENOMIC DNA]</scope>
    <source>
        <strain evidence="1">HYR1</strain>
    </source>
</reference>
<accession>A0A3M7QF29</accession>
<dbReference type="GO" id="GO:0003676">
    <property type="term" value="F:nucleic acid binding"/>
    <property type="evidence" value="ECO:0007669"/>
    <property type="project" value="InterPro"/>
</dbReference>
<dbReference type="Gene3D" id="3.30.420.10">
    <property type="entry name" value="Ribonuclease H-like superfamily/Ribonuclease H"/>
    <property type="match status" value="1"/>
</dbReference>
<keyword evidence="2" id="KW-1185">Reference proteome</keyword>
<dbReference type="OrthoDB" id="413122at2759"/>